<dbReference type="Proteomes" id="UP000198825">
    <property type="component" value="Chromosome I"/>
</dbReference>
<dbReference type="Pfam" id="PF07992">
    <property type="entry name" value="Pyr_redox_2"/>
    <property type="match status" value="1"/>
</dbReference>
<keyword evidence="15" id="KW-1185">Reference proteome</keyword>
<dbReference type="InterPro" id="IPR004099">
    <property type="entry name" value="Pyr_nucl-diS_OxRdtase_dimer"/>
</dbReference>
<feature type="binding site" evidence="9">
    <location>
        <position position="112"/>
    </location>
    <ligand>
        <name>FAD</name>
        <dbReference type="ChEBI" id="CHEBI:57692"/>
    </ligand>
</feature>
<feature type="disulfide bond" description="Redox-active" evidence="10">
    <location>
        <begin position="39"/>
        <end position="44"/>
    </location>
</feature>
<comment type="cofactor">
    <cofactor evidence="9">
        <name>FAD</name>
        <dbReference type="ChEBI" id="CHEBI:57692"/>
    </cofactor>
    <text evidence="9">Binds 1 FAD per subunit.</text>
</comment>
<keyword evidence="4" id="KW-0521">NADP</keyword>
<dbReference type="PRINTS" id="PR00411">
    <property type="entry name" value="PNDRDTASEI"/>
</dbReference>
<evidence type="ECO:0000259" key="13">
    <source>
        <dbReference type="Pfam" id="PF07992"/>
    </source>
</evidence>
<dbReference type="GO" id="GO:0050660">
    <property type="term" value="F:flavin adenine dinucleotide binding"/>
    <property type="evidence" value="ECO:0007669"/>
    <property type="project" value="TreeGrafter"/>
</dbReference>
<evidence type="ECO:0000256" key="5">
    <source>
        <dbReference type="ARBA" id="ARBA00023002"/>
    </source>
</evidence>
<dbReference type="PANTHER" id="PTHR43014">
    <property type="entry name" value="MERCURIC REDUCTASE"/>
    <property type="match status" value="1"/>
</dbReference>
<evidence type="ECO:0000259" key="12">
    <source>
        <dbReference type="Pfam" id="PF02852"/>
    </source>
</evidence>
<dbReference type="InterPro" id="IPR023753">
    <property type="entry name" value="FAD/NAD-binding_dom"/>
</dbReference>
<dbReference type="AlphaFoldDB" id="A0A1H2NHC4"/>
<dbReference type="EMBL" id="LT629799">
    <property type="protein sequence ID" value="SDV04842.1"/>
    <property type="molecule type" value="Genomic_DNA"/>
</dbReference>
<dbReference type="Pfam" id="PF02852">
    <property type="entry name" value="Pyr_redox_dim"/>
    <property type="match status" value="1"/>
</dbReference>
<feature type="binding site" evidence="9">
    <location>
        <position position="271"/>
    </location>
    <ligand>
        <name>NAD(+)</name>
        <dbReference type="ChEBI" id="CHEBI:57540"/>
    </ligand>
</feature>
<dbReference type="PROSITE" id="PS00076">
    <property type="entry name" value="PYRIDINE_REDOX_1"/>
    <property type="match status" value="1"/>
</dbReference>
<keyword evidence="5 11" id="KW-0560">Oxidoreductase</keyword>
<evidence type="ECO:0000256" key="11">
    <source>
        <dbReference type="RuleBase" id="RU003691"/>
    </source>
</evidence>
<dbReference type="RefSeq" id="WP_091078768.1">
    <property type="nucleotide sequence ID" value="NZ_LT629799.1"/>
</dbReference>
<organism evidence="14 15">
    <name type="scientific">Microlunatus sagamiharensis</name>
    <dbReference type="NCBI Taxonomy" id="546874"/>
    <lineage>
        <taxon>Bacteria</taxon>
        <taxon>Bacillati</taxon>
        <taxon>Actinomycetota</taxon>
        <taxon>Actinomycetes</taxon>
        <taxon>Propionibacteriales</taxon>
        <taxon>Propionibacteriaceae</taxon>
        <taxon>Microlunatus</taxon>
    </lineage>
</organism>
<name>A0A1H2NHC4_9ACTN</name>
<dbReference type="Gene3D" id="3.50.50.60">
    <property type="entry name" value="FAD/NAD(P)-binding domain"/>
    <property type="match status" value="2"/>
</dbReference>
<evidence type="ECO:0000313" key="15">
    <source>
        <dbReference type="Proteomes" id="UP000198825"/>
    </source>
</evidence>
<keyword evidence="9" id="KW-0547">Nucleotide-binding</keyword>
<evidence type="ECO:0000256" key="1">
    <source>
        <dbReference type="ARBA" id="ARBA00007532"/>
    </source>
</evidence>
<dbReference type="PRINTS" id="PR00368">
    <property type="entry name" value="FADPNR"/>
</dbReference>
<gene>
    <name evidence="14" type="ORF">SAMN04488544_4051</name>
</gene>
<reference evidence="15" key="1">
    <citation type="submission" date="2016-10" db="EMBL/GenBank/DDBJ databases">
        <authorList>
            <person name="Varghese N."/>
            <person name="Submissions S."/>
        </authorList>
    </citation>
    <scope>NUCLEOTIDE SEQUENCE [LARGE SCALE GENOMIC DNA]</scope>
    <source>
        <strain evidence="15">DSM 21743</strain>
    </source>
</reference>
<dbReference type="InterPro" id="IPR012999">
    <property type="entry name" value="Pyr_OxRdtase_I_AS"/>
</dbReference>
<feature type="binding site" evidence="9">
    <location>
        <position position="312"/>
    </location>
    <ligand>
        <name>FAD</name>
        <dbReference type="ChEBI" id="CHEBI:57692"/>
    </ligand>
</feature>
<keyword evidence="9" id="KW-0520">NAD</keyword>
<dbReference type="NCBIfam" id="TIGR03452">
    <property type="entry name" value="mycothione_red"/>
    <property type="match status" value="1"/>
</dbReference>
<protein>
    <submittedName>
        <fullName evidence="14">Mycothione reductase</fullName>
    </submittedName>
</protein>
<keyword evidence="2 11" id="KW-0285">Flavoprotein</keyword>
<keyword evidence="6" id="KW-1015">Disulfide bond</keyword>
<feature type="domain" description="Pyridine nucleotide-disulphide oxidoreductase dimerisation" evidence="12">
    <location>
        <begin position="348"/>
        <end position="457"/>
    </location>
</feature>
<feature type="active site" description="Proton acceptor" evidence="8">
    <location>
        <position position="447"/>
    </location>
</feature>
<dbReference type="InterPro" id="IPR001100">
    <property type="entry name" value="Pyr_nuc-diS_OxRdtase"/>
</dbReference>
<comment type="similarity">
    <text evidence="1 11">Belongs to the class-I pyridine nucleotide-disulfide oxidoreductase family.</text>
</comment>
<evidence type="ECO:0000256" key="2">
    <source>
        <dbReference type="ARBA" id="ARBA00022630"/>
    </source>
</evidence>
<evidence type="ECO:0000256" key="8">
    <source>
        <dbReference type="PIRSR" id="PIRSR000350-2"/>
    </source>
</evidence>
<evidence type="ECO:0000256" key="6">
    <source>
        <dbReference type="ARBA" id="ARBA00023157"/>
    </source>
</evidence>
<dbReference type="NCBIfam" id="NF005884">
    <property type="entry name" value="PRK07846.1"/>
    <property type="match status" value="1"/>
</dbReference>
<dbReference type="STRING" id="546874.SAMN04488544_4051"/>
<sequence>MRHFDLCVIGSGSGNSVIDDAMDGWSVAMVEAGTFGGTCLNVGCIPTKMYVYPADLAASPQQAKELGVDLELVDVRWPDIRDRIFGRIDPISSGGRDWRAGRPNVTLYEQRGRFVGDHELLLEARDGHPETTITADRFVLANGSRAVVPPFPGIDAVPYETSDTVMRLDALPRSMVIVGGGYIAAEFAHVFSSYGVQVTIVGRSPQLLSREDAQVSERFTELLGRRVDVRTSTEVQRVDRRPSGDGVVVTARTKEGVESTIEADVLLVATGRTPNADTLDLDRTGVEVDDDGRVVVDSRQRTGVEGIFALGDVSSAHQLKHVANHEARVVKHNLLHPDAMVESDHRYVPHAVFSDPQVAAVGLTEAEAEEQGLDYAVAVQDYGSTAYGWAMGDEDHFVKLVGERGTGRLLGAHLIGPQASSLIQPLIQAMSFGLPAHAMARGQYWIHPAMAEVVENALLALPSSSED</sequence>
<dbReference type="GO" id="GO:0003955">
    <property type="term" value="F:NAD(P)H dehydrogenase (quinone) activity"/>
    <property type="evidence" value="ECO:0007669"/>
    <property type="project" value="TreeGrafter"/>
</dbReference>
<dbReference type="InterPro" id="IPR036188">
    <property type="entry name" value="FAD/NAD-bd_sf"/>
</dbReference>
<evidence type="ECO:0000256" key="4">
    <source>
        <dbReference type="ARBA" id="ARBA00022857"/>
    </source>
</evidence>
<accession>A0A1H2NHC4</accession>
<evidence type="ECO:0000256" key="7">
    <source>
        <dbReference type="ARBA" id="ARBA00023284"/>
    </source>
</evidence>
<evidence type="ECO:0000256" key="10">
    <source>
        <dbReference type="PIRSR" id="PIRSR000350-4"/>
    </source>
</evidence>
<feature type="domain" description="FAD/NAD(P)-binding" evidence="13">
    <location>
        <begin position="4"/>
        <end position="326"/>
    </location>
</feature>
<dbReference type="InterPro" id="IPR017817">
    <property type="entry name" value="Mycothione_reductase"/>
</dbReference>
<dbReference type="PIRSF" id="PIRSF000350">
    <property type="entry name" value="Mercury_reductase_MerA"/>
    <property type="match status" value="1"/>
</dbReference>
<evidence type="ECO:0000256" key="9">
    <source>
        <dbReference type="PIRSR" id="PIRSR000350-3"/>
    </source>
</evidence>
<keyword evidence="7 11" id="KW-0676">Redox-active center</keyword>
<dbReference type="InterPro" id="IPR016156">
    <property type="entry name" value="FAD/NAD-linked_Rdtase_dimer_sf"/>
</dbReference>
<dbReference type="GO" id="GO:0016668">
    <property type="term" value="F:oxidoreductase activity, acting on a sulfur group of donors, NAD(P) as acceptor"/>
    <property type="evidence" value="ECO:0007669"/>
    <property type="project" value="InterPro"/>
</dbReference>
<evidence type="ECO:0000256" key="3">
    <source>
        <dbReference type="ARBA" id="ARBA00022827"/>
    </source>
</evidence>
<keyword evidence="3 9" id="KW-0274">FAD</keyword>
<feature type="binding site" evidence="9">
    <location>
        <position position="48"/>
    </location>
    <ligand>
        <name>FAD</name>
        <dbReference type="ChEBI" id="CHEBI:57692"/>
    </ligand>
</feature>
<dbReference type="OrthoDB" id="4763248at2"/>
<evidence type="ECO:0000313" key="14">
    <source>
        <dbReference type="EMBL" id="SDV04842.1"/>
    </source>
</evidence>
<dbReference type="SUPFAM" id="SSF51905">
    <property type="entry name" value="FAD/NAD(P)-binding domain"/>
    <property type="match status" value="1"/>
</dbReference>
<dbReference type="Gene3D" id="3.30.390.30">
    <property type="match status" value="1"/>
</dbReference>
<feature type="binding site" evidence="9">
    <location>
        <begin position="179"/>
        <end position="186"/>
    </location>
    <ligand>
        <name>NAD(+)</name>
        <dbReference type="ChEBI" id="CHEBI:57540"/>
    </ligand>
</feature>
<dbReference type="PANTHER" id="PTHR43014:SF4">
    <property type="entry name" value="PYRIDINE NUCLEOTIDE-DISULFIDE OXIDOREDUCTASE RCLA-RELATED"/>
    <property type="match status" value="1"/>
</dbReference>
<proteinExistence type="inferred from homology"/>
<dbReference type="SUPFAM" id="SSF55424">
    <property type="entry name" value="FAD/NAD-linked reductases, dimerisation (C-terminal) domain"/>
    <property type="match status" value="1"/>
</dbReference>